<protein>
    <submittedName>
        <fullName evidence="2">Uncharacterized protein</fullName>
    </submittedName>
</protein>
<name>A0AA38RNL3_9PEZI</name>
<proteinExistence type="predicted"/>
<dbReference type="AlphaFoldDB" id="A0AA38RNL3"/>
<gene>
    <name evidence="2" type="ORF">NKR19_g8586</name>
</gene>
<feature type="compositionally biased region" description="Basic and acidic residues" evidence="1">
    <location>
        <begin position="42"/>
        <end position="53"/>
    </location>
</feature>
<dbReference type="Proteomes" id="UP001174691">
    <property type="component" value="Unassembled WGS sequence"/>
</dbReference>
<comment type="caution">
    <text evidence="2">The sequence shown here is derived from an EMBL/GenBank/DDBJ whole genome shotgun (WGS) entry which is preliminary data.</text>
</comment>
<sequence length="67" mass="7610">MRTMPLELTSSVDVVSTDRAHRRHRSTSTETTGLVDESMLCRAEEPDLEPERSESDEEYEEADDALP</sequence>
<organism evidence="2 3">
    <name type="scientific">Coniochaeta hoffmannii</name>
    <dbReference type="NCBI Taxonomy" id="91930"/>
    <lineage>
        <taxon>Eukaryota</taxon>
        <taxon>Fungi</taxon>
        <taxon>Dikarya</taxon>
        <taxon>Ascomycota</taxon>
        <taxon>Pezizomycotina</taxon>
        <taxon>Sordariomycetes</taxon>
        <taxon>Sordariomycetidae</taxon>
        <taxon>Coniochaetales</taxon>
        <taxon>Coniochaetaceae</taxon>
        <taxon>Coniochaeta</taxon>
    </lineage>
</organism>
<evidence type="ECO:0000313" key="2">
    <source>
        <dbReference type="EMBL" id="KAJ9134579.1"/>
    </source>
</evidence>
<dbReference type="EMBL" id="JANBVN010000179">
    <property type="protein sequence ID" value="KAJ9134579.1"/>
    <property type="molecule type" value="Genomic_DNA"/>
</dbReference>
<accession>A0AA38RNL3</accession>
<evidence type="ECO:0000313" key="3">
    <source>
        <dbReference type="Proteomes" id="UP001174691"/>
    </source>
</evidence>
<reference evidence="2" key="1">
    <citation type="submission" date="2022-07" db="EMBL/GenBank/DDBJ databases">
        <title>Fungi with potential for degradation of polypropylene.</title>
        <authorList>
            <person name="Gostincar C."/>
        </authorList>
    </citation>
    <scope>NUCLEOTIDE SEQUENCE</scope>
    <source>
        <strain evidence="2">EXF-13287</strain>
    </source>
</reference>
<feature type="region of interest" description="Disordered" evidence="1">
    <location>
        <begin position="15"/>
        <end position="67"/>
    </location>
</feature>
<evidence type="ECO:0000256" key="1">
    <source>
        <dbReference type="SAM" id="MobiDB-lite"/>
    </source>
</evidence>
<feature type="compositionally biased region" description="Acidic residues" evidence="1">
    <location>
        <begin position="54"/>
        <end position="67"/>
    </location>
</feature>
<keyword evidence="3" id="KW-1185">Reference proteome</keyword>